<name>L1J1C4_GUITC</name>
<dbReference type="Proteomes" id="UP000011087">
    <property type="component" value="Unassembled WGS sequence"/>
</dbReference>
<dbReference type="GO" id="GO:0005509">
    <property type="term" value="F:calcium ion binding"/>
    <property type="evidence" value="ECO:0007669"/>
    <property type="project" value="InterPro"/>
</dbReference>
<dbReference type="PROSITE" id="PS50004">
    <property type="entry name" value="C2"/>
    <property type="match status" value="1"/>
</dbReference>
<dbReference type="GO" id="GO:0016020">
    <property type="term" value="C:membrane"/>
    <property type="evidence" value="ECO:0007669"/>
    <property type="project" value="InterPro"/>
</dbReference>
<dbReference type="AlphaFoldDB" id="L1J1C4"/>
<dbReference type="InterPro" id="IPR052981">
    <property type="entry name" value="Ingression_C2_domain"/>
</dbReference>
<feature type="domain" description="C2" evidence="2">
    <location>
        <begin position="1"/>
        <end position="131"/>
    </location>
</feature>
<dbReference type="EnsemblProtists" id="EKX42296">
    <property type="protein sequence ID" value="EKX42296"/>
    <property type="gene ID" value="GUITHDRAFT_141253"/>
</dbReference>
<reference evidence="4" key="3">
    <citation type="submission" date="2015-06" db="UniProtKB">
        <authorList>
            <consortium name="EnsemblProtists"/>
        </authorList>
    </citation>
    <scope>IDENTIFICATION</scope>
</reference>
<dbReference type="InterPro" id="IPR035892">
    <property type="entry name" value="C2_domain_sf"/>
</dbReference>
<dbReference type="RefSeq" id="XP_005829276.1">
    <property type="nucleotide sequence ID" value="XM_005829219.1"/>
</dbReference>
<dbReference type="InterPro" id="IPR015919">
    <property type="entry name" value="Cadherin-like_sf"/>
</dbReference>
<sequence>MALRIKFVEARGLKSVQMIGKQDPYIKCAPGLDASVVHGTAPLASMRQHRFAGETRILLEEWKSPCNTDGGKDPKWAGAEEAVYEASLLPGVDHLYVSLWDENKHMSDSFICDTWICLHDVLVNGKDDRWHPLYIQKGEQKGEIHLEISWHQSKSFIPAHVICPLTLSIPTARDAAGKLLSMGFTLHDQTIGELKKKFKSSSDQQLVQAVRACYPSIMESFTAKSVKVLEQGGVPVCHVDGVASRAGLRVDDIIIGYASDSKIKDPEKTGINALISKTAEWKRISDESKQKAHACLLPSAQNGRVTLTVLRAVPLSRIPGDHPLRVAYTIPPSSLIYEPQAIKVIAGKRIADLQAQLRPLEALPVQYSCTEVPGGLTVCPKTGLISGSPSAPGDHVLHITAHNVCGMRVNSQVKILVLQEPSTFVYQLGHQLQYKLGEAITPNEVKEVDGSGPFTFSSDPGLPPGLQLDPSTGTISGTPVQDVTEHCCTIFASSEGGRIGCDMLISVLRPPEALSFPQAEVMLVRNVGMDGMQATFTGSGPFTFSSSPELPAGLQVTTPPPDAEEEDGPAEAAPVAEEERSNEPANSEQEETVSDIGMDVKSFLSQIGMEKHFQRLVGILSSMPIVQAERQMAALKHFLQRHHCAQALELLLLGNVRGLHELAKQQTHLQAFGLDKSTCERISKGLEHLEIDRVHDRSSIDQPTVTCARLIGRQDGRIKTMDKLVAVESDGSRLAIGDRTSLQDIAKKIKGEHVIFTCCYLLPSPC</sequence>
<dbReference type="PANTHER" id="PTHR47052:SF3">
    <property type="entry name" value="INGRESSION PROTEIN 1"/>
    <property type="match status" value="1"/>
</dbReference>
<dbReference type="Gene3D" id="2.60.40.10">
    <property type="entry name" value="Immunoglobulins"/>
    <property type="match status" value="2"/>
</dbReference>
<reference evidence="3 5" key="1">
    <citation type="journal article" date="2012" name="Nature">
        <title>Algal genomes reveal evolutionary mosaicism and the fate of nucleomorphs.</title>
        <authorList>
            <consortium name="DOE Joint Genome Institute"/>
            <person name="Curtis B.A."/>
            <person name="Tanifuji G."/>
            <person name="Burki F."/>
            <person name="Gruber A."/>
            <person name="Irimia M."/>
            <person name="Maruyama S."/>
            <person name="Arias M.C."/>
            <person name="Ball S.G."/>
            <person name="Gile G.H."/>
            <person name="Hirakawa Y."/>
            <person name="Hopkins J.F."/>
            <person name="Kuo A."/>
            <person name="Rensing S.A."/>
            <person name="Schmutz J."/>
            <person name="Symeonidi A."/>
            <person name="Elias M."/>
            <person name="Eveleigh R.J."/>
            <person name="Herman E.K."/>
            <person name="Klute M.J."/>
            <person name="Nakayama T."/>
            <person name="Obornik M."/>
            <person name="Reyes-Prieto A."/>
            <person name="Armbrust E.V."/>
            <person name="Aves S.J."/>
            <person name="Beiko R.G."/>
            <person name="Coutinho P."/>
            <person name="Dacks J.B."/>
            <person name="Durnford D.G."/>
            <person name="Fast N.M."/>
            <person name="Green B.R."/>
            <person name="Grisdale C.J."/>
            <person name="Hempel F."/>
            <person name="Henrissat B."/>
            <person name="Hoppner M.P."/>
            <person name="Ishida K."/>
            <person name="Kim E."/>
            <person name="Koreny L."/>
            <person name="Kroth P.G."/>
            <person name="Liu Y."/>
            <person name="Malik S.B."/>
            <person name="Maier U.G."/>
            <person name="McRose D."/>
            <person name="Mock T."/>
            <person name="Neilson J.A."/>
            <person name="Onodera N.T."/>
            <person name="Poole A.M."/>
            <person name="Pritham E.J."/>
            <person name="Richards T.A."/>
            <person name="Rocap G."/>
            <person name="Roy S.W."/>
            <person name="Sarai C."/>
            <person name="Schaack S."/>
            <person name="Shirato S."/>
            <person name="Slamovits C.H."/>
            <person name="Spencer D.F."/>
            <person name="Suzuki S."/>
            <person name="Worden A.Z."/>
            <person name="Zauner S."/>
            <person name="Barry K."/>
            <person name="Bell C."/>
            <person name="Bharti A.K."/>
            <person name="Crow J.A."/>
            <person name="Grimwood J."/>
            <person name="Kramer R."/>
            <person name="Lindquist E."/>
            <person name="Lucas S."/>
            <person name="Salamov A."/>
            <person name="McFadden G.I."/>
            <person name="Lane C.E."/>
            <person name="Keeling P.J."/>
            <person name="Gray M.W."/>
            <person name="Grigoriev I.V."/>
            <person name="Archibald J.M."/>
        </authorList>
    </citation>
    <scope>NUCLEOTIDE SEQUENCE</scope>
    <source>
        <strain evidence="3 5">CCMP2712</strain>
    </source>
</reference>
<gene>
    <name evidence="3" type="ORF">GUITHDRAFT_141253</name>
</gene>
<feature type="compositionally biased region" description="Low complexity" evidence="1">
    <location>
        <begin position="539"/>
        <end position="548"/>
    </location>
</feature>
<dbReference type="SUPFAM" id="SSF49562">
    <property type="entry name" value="C2 domain (Calcium/lipid-binding domain, CaLB)"/>
    <property type="match status" value="1"/>
</dbReference>
<keyword evidence="5" id="KW-1185">Reference proteome</keyword>
<protein>
    <recommendedName>
        <fullName evidence="2">C2 domain-containing protein</fullName>
    </recommendedName>
</protein>
<accession>L1J1C4</accession>
<organism evidence="3">
    <name type="scientific">Guillardia theta (strain CCMP2712)</name>
    <name type="common">Cryptophyte</name>
    <dbReference type="NCBI Taxonomy" id="905079"/>
    <lineage>
        <taxon>Eukaryota</taxon>
        <taxon>Cryptophyceae</taxon>
        <taxon>Pyrenomonadales</taxon>
        <taxon>Geminigeraceae</taxon>
        <taxon>Guillardia</taxon>
    </lineage>
</organism>
<evidence type="ECO:0000256" key="1">
    <source>
        <dbReference type="SAM" id="MobiDB-lite"/>
    </source>
</evidence>
<feature type="region of interest" description="Disordered" evidence="1">
    <location>
        <begin position="539"/>
        <end position="594"/>
    </location>
</feature>
<evidence type="ECO:0000313" key="3">
    <source>
        <dbReference type="EMBL" id="EKX42296.1"/>
    </source>
</evidence>
<dbReference type="InterPro" id="IPR013783">
    <property type="entry name" value="Ig-like_fold"/>
</dbReference>
<dbReference type="PANTHER" id="PTHR47052">
    <property type="entry name" value="CONSERVED SERINE PROLINE-RICH PROTEIN (AFU_ORTHOLOGUE AFUA_2G01790)"/>
    <property type="match status" value="1"/>
</dbReference>
<evidence type="ECO:0000259" key="2">
    <source>
        <dbReference type="PROSITE" id="PS50004"/>
    </source>
</evidence>
<dbReference type="InterPro" id="IPR000008">
    <property type="entry name" value="C2_dom"/>
</dbReference>
<dbReference type="PaxDb" id="55529-EKX42296"/>
<evidence type="ECO:0000313" key="4">
    <source>
        <dbReference type="EnsemblProtists" id="EKX42296"/>
    </source>
</evidence>
<reference evidence="5" key="2">
    <citation type="submission" date="2012-11" db="EMBL/GenBank/DDBJ databases">
        <authorList>
            <person name="Kuo A."/>
            <person name="Curtis B.A."/>
            <person name="Tanifuji G."/>
            <person name="Burki F."/>
            <person name="Gruber A."/>
            <person name="Irimia M."/>
            <person name="Maruyama S."/>
            <person name="Arias M.C."/>
            <person name="Ball S.G."/>
            <person name="Gile G.H."/>
            <person name="Hirakawa Y."/>
            <person name="Hopkins J.F."/>
            <person name="Rensing S.A."/>
            <person name="Schmutz J."/>
            <person name="Symeonidi A."/>
            <person name="Elias M."/>
            <person name="Eveleigh R.J."/>
            <person name="Herman E.K."/>
            <person name="Klute M.J."/>
            <person name="Nakayama T."/>
            <person name="Obornik M."/>
            <person name="Reyes-Prieto A."/>
            <person name="Armbrust E.V."/>
            <person name="Aves S.J."/>
            <person name="Beiko R.G."/>
            <person name="Coutinho P."/>
            <person name="Dacks J.B."/>
            <person name="Durnford D.G."/>
            <person name="Fast N.M."/>
            <person name="Green B.R."/>
            <person name="Grisdale C."/>
            <person name="Hempe F."/>
            <person name="Henrissat B."/>
            <person name="Hoppner M.P."/>
            <person name="Ishida K.-I."/>
            <person name="Kim E."/>
            <person name="Koreny L."/>
            <person name="Kroth P.G."/>
            <person name="Liu Y."/>
            <person name="Malik S.-B."/>
            <person name="Maier U.G."/>
            <person name="McRose D."/>
            <person name="Mock T."/>
            <person name="Neilson J.A."/>
            <person name="Onodera N.T."/>
            <person name="Poole A.M."/>
            <person name="Pritham E.J."/>
            <person name="Richards T.A."/>
            <person name="Rocap G."/>
            <person name="Roy S.W."/>
            <person name="Sarai C."/>
            <person name="Schaack S."/>
            <person name="Shirato S."/>
            <person name="Slamovits C.H."/>
            <person name="Spencer D.F."/>
            <person name="Suzuki S."/>
            <person name="Worden A.Z."/>
            <person name="Zauner S."/>
            <person name="Barry K."/>
            <person name="Bell C."/>
            <person name="Bharti A.K."/>
            <person name="Crow J.A."/>
            <person name="Grimwood J."/>
            <person name="Kramer R."/>
            <person name="Lindquist E."/>
            <person name="Lucas S."/>
            <person name="Salamov A."/>
            <person name="McFadden G.I."/>
            <person name="Lane C.E."/>
            <person name="Keeling P.J."/>
            <person name="Gray M.W."/>
            <person name="Grigoriev I.V."/>
            <person name="Archibald J.M."/>
        </authorList>
    </citation>
    <scope>NUCLEOTIDE SEQUENCE</scope>
    <source>
        <strain evidence="5">CCMP2712</strain>
    </source>
</reference>
<evidence type="ECO:0000313" key="5">
    <source>
        <dbReference type="Proteomes" id="UP000011087"/>
    </source>
</evidence>
<proteinExistence type="predicted"/>
<dbReference type="Pfam" id="PF00168">
    <property type="entry name" value="C2"/>
    <property type="match status" value="1"/>
</dbReference>
<dbReference type="Gene3D" id="2.60.40.150">
    <property type="entry name" value="C2 domain"/>
    <property type="match status" value="1"/>
</dbReference>
<dbReference type="HOGENOM" id="CLU_364674_0_0_1"/>
<dbReference type="GeneID" id="17299020"/>
<dbReference type="EMBL" id="JH993017">
    <property type="protein sequence ID" value="EKX42296.1"/>
    <property type="molecule type" value="Genomic_DNA"/>
</dbReference>
<dbReference type="SUPFAM" id="SSF49313">
    <property type="entry name" value="Cadherin-like"/>
    <property type="match status" value="1"/>
</dbReference>
<dbReference type="Pfam" id="PF05345">
    <property type="entry name" value="He_PIG"/>
    <property type="match status" value="1"/>
</dbReference>
<dbReference type="KEGG" id="gtt:GUITHDRAFT_141253"/>
<dbReference type="OrthoDB" id="270970at2759"/>